<dbReference type="EMBL" id="DVLL01000025">
    <property type="protein sequence ID" value="HIT59638.1"/>
    <property type="molecule type" value="Genomic_DNA"/>
</dbReference>
<protein>
    <submittedName>
        <fullName evidence="2">Zinc metallopeptidase</fullName>
    </submittedName>
</protein>
<dbReference type="Pfam" id="PF04298">
    <property type="entry name" value="Zn_peptidase_2"/>
    <property type="match status" value="1"/>
</dbReference>
<dbReference type="PANTHER" id="PTHR36434">
    <property type="entry name" value="MEMBRANE PROTEASE YUGP-RELATED"/>
    <property type="match status" value="1"/>
</dbReference>
<proteinExistence type="predicted"/>
<keyword evidence="1" id="KW-0812">Transmembrane</keyword>
<accession>A0A9D1GUC5</accession>
<comment type="caution">
    <text evidence="2">The sequence shown here is derived from an EMBL/GenBank/DDBJ whole genome shotgun (WGS) entry which is preliminary data.</text>
</comment>
<dbReference type="PANTHER" id="PTHR36434:SF1">
    <property type="entry name" value="MEMBRANE PROTEASE YUGP-RELATED"/>
    <property type="match status" value="1"/>
</dbReference>
<dbReference type="AlphaFoldDB" id="A0A9D1GUC5"/>
<evidence type="ECO:0000313" key="3">
    <source>
        <dbReference type="Proteomes" id="UP000824136"/>
    </source>
</evidence>
<keyword evidence="1" id="KW-1133">Transmembrane helix</keyword>
<feature type="transmembrane region" description="Helical" evidence="1">
    <location>
        <begin position="122"/>
        <end position="144"/>
    </location>
</feature>
<dbReference type="InterPro" id="IPR007395">
    <property type="entry name" value="Zn_peptidase_2"/>
</dbReference>
<evidence type="ECO:0000313" key="2">
    <source>
        <dbReference type="EMBL" id="HIT59638.1"/>
    </source>
</evidence>
<feature type="transmembrane region" description="Helical" evidence="1">
    <location>
        <begin position="199"/>
        <end position="223"/>
    </location>
</feature>
<dbReference type="SUPFAM" id="SSF55486">
    <property type="entry name" value="Metalloproteases ('zincins'), catalytic domain"/>
    <property type="match status" value="1"/>
</dbReference>
<gene>
    <name evidence="2" type="ORF">IAC39_08025</name>
</gene>
<name>A0A9D1GUC5_9FIRM</name>
<reference evidence="2" key="1">
    <citation type="submission" date="2020-10" db="EMBL/GenBank/DDBJ databases">
        <authorList>
            <person name="Gilroy R."/>
        </authorList>
    </citation>
    <scope>NUCLEOTIDE SEQUENCE</scope>
    <source>
        <strain evidence="2">CHK33-4379</strain>
    </source>
</reference>
<organism evidence="2 3">
    <name type="scientific">Candidatus Faeciplasma pullistercoris</name>
    <dbReference type="NCBI Taxonomy" id="2840800"/>
    <lineage>
        <taxon>Bacteria</taxon>
        <taxon>Bacillati</taxon>
        <taxon>Bacillota</taxon>
        <taxon>Clostridia</taxon>
        <taxon>Eubacteriales</taxon>
        <taxon>Oscillospiraceae</taxon>
        <taxon>Oscillospiraceae incertae sedis</taxon>
        <taxon>Candidatus Faeciplasma</taxon>
    </lineage>
</organism>
<sequence length="233" mass="25562">MYWLFMDFRFLYILLPAILLGLYAQFKVKSTYSKYSRVNNSRGWTAAQVARKILDDNGLYDVQIAHISGSLTDNFNPKTMTVSLSDTVYSSSSVAAIGVAAHECGHAVQHAEQYLPIKIRSALVPVTNFGSSIGFIVLAAGLIFSNYSIAMFGVLLYSLMAVFQLVTLPVEYNASSRALKTLEQSLILDDEEVGMAKKVLSAAALTYVAALVSTLATILRLLLIVNSSTRRRD</sequence>
<reference evidence="2" key="2">
    <citation type="journal article" date="2021" name="PeerJ">
        <title>Extensive microbial diversity within the chicken gut microbiome revealed by metagenomics and culture.</title>
        <authorList>
            <person name="Gilroy R."/>
            <person name="Ravi A."/>
            <person name="Getino M."/>
            <person name="Pursley I."/>
            <person name="Horton D.L."/>
            <person name="Alikhan N.F."/>
            <person name="Baker D."/>
            <person name="Gharbi K."/>
            <person name="Hall N."/>
            <person name="Watson M."/>
            <person name="Adriaenssens E.M."/>
            <person name="Foster-Nyarko E."/>
            <person name="Jarju S."/>
            <person name="Secka A."/>
            <person name="Antonio M."/>
            <person name="Oren A."/>
            <person name="Chaudhuri R.R."/>
            <person name="La Ragione R."/>
            <person name="Hildebrand F."/>
            <person name="Pallen M.J."/>
        </authorList>
    </citation>
    <scope>NUCLEOTIDE SEQUENCE</scope>
    <source>
        <strain evidence="2">CHK33-4379</strain>
    </source>
</reference>
<dbReference type="Proteomes" id="UP000824136">
    <property type="component" value="Unassembled WGS sequence"/>
</dbReference>
<keyword evidence="1" id="KW-0472">Membrane</keyword>
<evidence type="ECO:0000256" key="1">
    <source>
        <dbReference type="SAM" id="Phobius"/>
    </source>
</evidence>